<comment type="cofactor">
    <cofactor evidence="1">
        <name>pyridoxal 5'-phosphate</name>
        <dbReference type="ChEBI" id="CHEBI:597326"/>
    </cofactor>
</comment>
<dbReference type="GO" id="GO:0030170">
    <property type="term" value="F:pyridoxal phosphate binding"/>
    <property type="evidence" value="ECO:0007669"/>
    <property type="project" value="InterPro"/>
</dbReference>
<dbReference type="PANTHER" id="PTHR13693:SF103">
    <property type="entry name" value="AMINOTRANSFERASE CLASS I_CLASSII DOMAIN-CONTAINING PROTEIN"/>
    <property type="match status" value="1"/>
</dbReference>
<gene>
    <name evidence="4" type="ORF">MEBOL_004475</name>
</gene>
<dbReference type="EMBL" id="CP022163">
    <property type="protein sequence ID" value="ATB31013.1"/>
    <property type="molecule type" value="Genomic_DNA"/>
</dbReference>
<keyword evidence="2" id="KW-0808">Transferase</keyword>
<sequence>MPIQPREDDELIGAILGAADEATRGMKGRSLEEVLATPDARETLRRCATELGAAAREVSEMMRNWASHIPWESMTALGEGPPSASDEDGAVRALWGFLRQELPQVRVDLEEMWRPAHLRRDADPDETYALDKNAYDFYRPVGRNLMQRTEEFHGWVEARRRTETWQYSRVLEASPGSIATITNDVGRRTQGINFNSQDYLSFNAHPAIREAAARALHDYGPHSAGSPMVLGNTRISDALEAELGDLLKMEHLTLFPTGWGAGFGAMVGLVRQEDYVVIDRLAHACLQQGARAATRNVIRYEHLNIEAVRQHLQDIRSRDSRNGILVVTDGLFSVDADWPDLVTLQDICRQYDATLLVDVAHDLGAMGPGGTGVLGMQELLGKVDLVMGAFSKTFSSNGGFLASRSAAVKQYVKMFGGSHMFSNALSPVQTAVVLEATRILRSPEGEVLRGRLFKAIHALRDELTRRGLTCMGSPSPIVPLLIGNEKLARIANRRLFDRGVLAFMVEFPVTPTGSSRFRLQVQAAHEPQDALEAARIIDESITEARAYLSSAFGSGLV</sequence>
<dbReference type="Pfam" id="PF00155">
    <property type="entry name" value="Aminotran_1_2"/>
    <property type="match status" value="1"/>
</dbReference>
<dbReference type="InterPro" id="IPR015424">
    <property type="entry name" value="PyrdxlP-dep_Trfase"/>
</dbReference>
<dbReference type="InterPro" id="IPR015421">
    <property type="entry name" value="PyrdxlP-dep_Trfase_major"/>
</dbReference>
<dbReference type="InterPro" id="IPR050087">
    <property type="entry name" value="AON_synthase_class-II"/>
</dbReference>
<keyword evidence="5" id="KW-1185">Reference proteome</keyword>
<dbReference type="Proteomes" id="UP000217289">
    <property type="component" value="Chromosome"/>
</dbReference>
<dbReference type="GO" id="GO:0016740">
    <property type="term" value="F:transferase activity"/>
    <property type="evidence" value="ECO:0007669"/>
    <property type="project" value="UniProtKB-KW"/>
</dbReference>
<dbReference type="PANTHER" id="PTHR13693">
    <property type="entry name" value="CLASS II AMINOTRANSFERASE/8-AMINO-7-OXONONANOATE SYNTHASE"/>
    <property type="match status" value="1"/>
</dbReference>
<protein>
    <submittedName>
        <fullName evidence="4">8-amino-7-oxononanoate synthase</fullName>
    </submittedName>
</protein>
<dbReference type="Gene3D" id="3.40.640.10">
    <property type="entry name" value="Type I PLP-dependent aspartate aminotransferase-like (Major domain)"/>
    <property type="match status" value="1"/>
</dbReference>
<evidence type="ECO:0000313" key="4">
    <source>
        <dbReference type="EMBL" id="ATB31013.1"/>
    </source>
</evidence>
<feature type="domain" description="Aminotransferase class I/classII large" evidence="3">
    <location>
        <begin position="190"/>
        <end position="536"/>
    </location>
</feature>
<dbReference type="SUPFAM" id="SSF53383">
    <property type="entry name" value="PLP-dependent transferases"/>
    <property type="match status" value="1"/>
</dbReference>
<evidence type="ECO:0000256" key="2">
    <source>
        <dbReference type="ARBA" id="ARBA00022679"/>
    </source>
</evidence>
<dbReference type="Gene3D" id="3.90.1150.10">
    <property type="entry name" value="Aspartate Aminotransferase, domain 1"/>
    <property type="match status" value="1"/>
</dbReference>
<evidence type="ECO:0000259" key="3">
    <source>
        <dbReference type="Pfam" id="PF00155"/>
    </source>
</evidence>
<dbReference type="InterPro" id="IPR004839">
    <property type="entry name" value="Aminotransferase_I/II_large"/>
</dbReference>
<organism evidence="4 5">
    <name type="scientific">Melittangium boletus DSM 14713</name>
    <dbReference type="NCBI Taxonomy" id="1294270"/>
    <lineage>
        <taxon>Bacteria</taxon>
        <taxon>Pseudomonadati</taxon>
        <taxon>Myxococcota</taxon>
        <taxon>Myxococcia</taxon>
        <taxon>Myxococcales</taxon>
        <taxon>Cystobacterineae</taxon>
        <taxon>Archangiaceae</taxon>
        <taxon>Melittangium</taxon>
    </lineage>
</organism>
<reference evidence="4 5" key="1">
    <citation type="submission" date="2017-06" db="EMBL/GenBank/DDBJ databases">
        <authorList>
            <person name="Kim H.J."/>
            <person name="Triplett B.A."/>
        </authorList>
    </citation>
    <scope>NUCLEOTIDE SEQUENCE [LARGE SCALE GENOMIC DNA]</scope>
    <source>
        <strain evidence="4 5">DSM 14713</strain>
    </source>
</reference>
<dbReference type="AlphaFoldDB" id="A0A250IIF4"/>
<dbReference type="InterPro" id="IPR015422">
    <property type="entry name" value="PyrdxlP-dep_Trfase_small"/>
</dbReference>
<proteinExistence type="predicted"/>
<evidence type="ECO:0000256" key="1">
    <source>
        <dbReference type="ARBA" id="ARBA00001933"/>
    </source>
</evidence>
<dbReference type="KEGG" id="mbd:MEBOL_004475"/>
<accession>A0A250IIF4</accession>
<dbReference type="RefSeq" id="WP_245918746.1">
    <property type="nucleotide sequence ID" value="NZ_CP022163.1"/>
</dbReference>
<evidence type="ECO:0000313" key="5">
    <source>
        <dbReference type="Proteomes" id="UP000217289"/>
    </source>
</evidence>
<name>A0A250IIF4_9BACT</name>